<evidence type="ECO:0000313" key="2">
    <source>
        <dbReference type="EMBL" id="KAK0156615.1"/>
    </source>
</evidence>
<dbReference type="Pfam" id="PF18701">
    <property type="entry name" value="DUF5641"/>
    <property type="match status" value="1"/>
</dbReference>
<dbReference type="InterPro" id="IPR012337">
    <property type="entry name" value="RNaseH-like_sf"/>
</dbReference>
<accession>A0AA47NE44</accession>
<sequence>MVDLPADRLSTEPPFTNVGLDVFGPWTVSLRRTRGGLAQSKRWAMLFTCMSVRAVHMEIIESLDTSSFINAHACKELKIPSNIDSSSVEKFLLDQGCRWIFNPPHASHMGGSWERMIGVARRILDSMFLQLGTSKLTHEALSTLMAEVAAIINARPLVTVSTDPDDPFILTPATLLTQKVSILSAPVDDQVKDLHKHQWRQVQHLAHTFWNRWKKQYLSSLQPRRKCQSSKPDFQPGSIVLLKDDQVKRNEWPLGFLTQVFPSKDSRVHKVEIRVSKKDGTKMFMRPINELVLLLAPRE</sequence>
<name>A0AA47NE44_MERPO</name>
<proteinExistence type="predicted"/>
<keyword evidence="3" id="KW-1185">Reference proteome</keyword>
<evidence type="ECO:0000259" key="1">
    <source>
        <dbReference type="Pfam" id="PF18701"/>
    </source>
</evidence>
<comment type="caution">
    <text evidence="2">The sequence shown here is derived from an EMBL/GenBank/DDBJ whole genome shotgun (WGS) entry which is preliminary data.</text>
</comment>
<evidence type="ECO:0000313" key="3">
    <source>
        <dbReference type="Proteomes" id="UP001174136"/>
    </source>
</evidence>
<dbReference type="PANTHER" id="PTHR47331:SF6">
    <property type="entry name" value="DOUBLECORTIN DOMAIN-CONTAINING PROTEIN"/>
    <property type="match status" value="1"/>
</dbReference>
<dbReference type="SUPFAM" id="SSF53098">
    <property type="entry name" value="Ribonuclease H-like"/>
    <property type="match status" value="1"/>
</dbReference>
<dbReference type="InterPro" id="IPR040676">
    <property type="entry name" value="DUF5641"/>
</dbReference>
<reference evidence="2" key="1">
    <citation type="journal article" date="2023" name="Front. Mar. Sci.">
        <title>A new Merluccius polli reference genome to investigate the effects of global change in West African waters.</title>
        <authorList>
            <person name="Mateo J.L."/>
            <person name="Blanco-Fernandez C."/>
            <person name="Garcia-Vazquez E."/>
            <person name="Machado-Schiaffino G."/>
        </authorList>
    </citation>
    <scope>NUCLEOTIDE SEQUENCE</scope>
    <source>
        <strain evidence="2">C29</strain>
        <tissue evidence="2">Fin</tissue>
    </source>
</reference>
<dbReference type="PANTHER" id="PTHR47331">
    <property type="entry name" value="PHD-TYPE DOMAIN-CONTAINING PROTEIN"/>
    <property type="match status" value="1"/>
</dbReference>
<feature type="domain" description="DUF5641" evidence="1">
    <location>
        <begin position="198"/>
        <end position="294"/>
    </location>
</feature>
<dbReference type="AlphaFoldDB" id="A0AA47NE44"/>
<gene>
    <name evidence="2" type="ORF">N1851_000046</name>
</gene>
<dbReference type="Proteomes" id="UP001174136">
    <property type="component" value="Unassembled WGS sequence"/>
</dbReference>
<dbReference type="InterPro" id="IPR036397">
    <property type="entry name" value="RNaseH_sf"/>
</dbReference>
<organism evidence="2 3">
    <name type="scientific">Merluccius polli</name>
    <name type="common">Benguela hake</name>
    <name type="synonym">Merluccius cadenati</name>
    <dbReference type="NCBI Taxonomy" id="89951"/>
    <lineage>
        <taxon>Eukaryota</taxon>
        <taxon>Metazoa</taxon>
        <taxon>Chordata</taxon>
        <taxon>Craniata</taxon>
        <taxon>Vertebrata</taxon>
        <taxon>Euteleostomi</taxon>
        <taxon>Actinopterygii</taxon>
        <taxon>Neopterygii</taxon>
        <taxon>Teleostei</taxon>
        <taxon>Neoteleostei</taxon>
        <taxon>Acanthomorphata</taxon>
        <taxon>Zeiogadaria</taxon>
        <taxon>Gadariae</taxon>
        <taxon>Gadiformes</taxon>
        <taxon>Gadoidei</taxon>
        <taxon>Merlucciidae</taxon>
        <taxon>Merluccius</taxon>
    </lineage>
</organism>
<protein>
    <recommendedName>
        <fullName evidence="1">DUF5641 domain-containing protein</fullName>
    </recommendedName>
</protein>
<dbReference type="GO" id="GO:0003676">
    <property type="term" value="F:nucleic acid binding"/>
    <property type="evidence" value="ECO:0007669"/>
    <property type="project" value="InterPro"/>
</dbReference>
<dbReference type="Gene3D" id="3.30.420.10">
    <property type="entry name" value="Ribonuclease H-like superfamily/Ribonuclease H"/>
    <property type="match status" value="1"/>
</dbReference>
<dbReference type="EMBL" id="JAOPHQ010000001">
    <property type="protein sequence ID" value="KAK0156615.1"/>
    <property type="molecule type" value="Genomic_DNA"/>
</dbReference>